<dbReference type="Pfam" id="PF05227">
    <property type="entry name" value="CHASE3"/>
    <property type="match status" value="1"/>
</dbReference>
<feature type="transmembrane region" description="Helical" evidence="6">
    <location>
        <begin position="15"/>
        <end position="33"/>
    </location>
</feature>
<dbReference type="Pfam" id="PF02518">
    <property type="entry name" value="HATPase_c"/>
    <property type="match status" value="1"/>
</dbReference>
<dbReference type="InterPro" id="IPR050351">
    <property type="entry name" value="BphY/WalK/GraS-like"/>
</dbReference>
<dbReference type="Pfam" id="PF08448">
    <property type="entry name" value="PAS_4"/>
    <property type="match status" value="1"/>
</dbReference>
<dbReference type="Pfam" id="PF00512">
    <property type="entry name" value="HisKA"/>
    <property type="match status" value="1"/>
</dbReference>
<protein>
    <recommendedName>
        <fullName evidence="2">histidine kinase</fullName>
        <ecNumber evidence="2">2.7.13.3</ecNumber>
    </recommendedName>
</protein>
<dbReference type="SUPFAM" id="SSF55874">
    <property type="entry name" value="ATPase domain of HSP90 chaperone/DNA topoisomerase II/histidine kinase"/>
    <property type="match status" value="1"/>
</dbReference>
<evidence type="ECO:0000256" key="5">
    <source>
        <dbReference type="ARBA" id="ARBA00022777"/>
    </source>
</evidence>
<dbReference type="InterPro" id="IPR003661">
    <property type="entry name" value="HisK_dim/P_dom"/>
</dbReference>
<evidence type="ECO:0000256" key="3">
    <source>
        <dbReference type="ARBA" id="ARBA00022553"/>
    </source>
</evidence>
<dbReference type="Gene3D" id="3.30.450.20">
    <property type="entry name" value="PAS domain"/>
    <property type="match status" value="1"/>
</dbReference>
<evidence type="ECO:0000256" key="6">
    <source>
        <dbReference type="SAM" id="Phobius"/>
    </source>
</evidence>
<dbReference type="InterPro" id="IPR036890">
    <property type="entry name" value="HATPase_C_sf"/>
</dbReference>
<dbReference type="PANTHER" id="PTHR42878">
    <property type="entry name" value="TWO-COMPONENT HISTIDINE KINASE"/>
    <property type="match status" value="1"/>
</dbReference>
<dbReference type="InterPro" id="IPR007891">
    <property type="entry name" value="CHASE3"/>
</dbReference>
<dbReference type="InterPro" id="IPR036097">
    <property type="entry name" value="HisK_dim/P_sf"/>
</dbReference>
<keyword evidence="3" id="KW-0597">Phosphoprotein</keyword>
<dbReference type="EMBL" id="PDWN01000012">
    <property type="protein sequence ID" value="KAF1693285.1"/>
    <property type="molecule type" value="Genomic_DNA"/>
</dbReference>
<dbReference type="Gene3D" id="3.30.565.10">
    <property type="entry name" value="Histidine kinase-like ATPase, C-terminal domain"/>
    <property type="match status" value="1"/>
</dbReference>
<keyword evidence="5 8" id="KW-0418">Kinase</keyword>
<dbReference type="SMART" id="SM00387">
    <property type="entry name" value="HATPase_c"/>
    <property type="match status" value="1"/>
</dbReference>
<dbReference type="SUPFAM" id="SSF47384">
    <property type="entry name" value="Homodimeric domain of signal transducing histidine kinase"/>
    <property type="match status" value="1"/>
</dbReference>
<feature type="domain" description="Histidine kinase" evidence="7">
    <location>
        <begin position="374"/>
        <end position="597"/>
    </location>
</feature>
<dbReference type="InterPro" id="IPR013656">
    <property type="entry name" value="PAS_4"/>
</dbReference>
<dbReference type="GO" id="GO:0016301">
    <property type="term" value="F:kinase activity"/>
    <property type="evidence" value="ECO:0007669"/>
    <property type="project" value="UniProtKB-KW"/>
</dbReference>
<evidence type="ECO:0000256" key="4">
    <source>
        <dbReference type="ARBA" id="ARBA00022679"/>
    </source>
</evidence>
<feature type="transmembrane region" description="Helical" evidence="6">
    <location>
        <begin position="185"/>
        <end position="206"/>
    </location>
</feature>
<dbReference type="InterPro" id="IPR003594">
    <property type="entry name" value="HATPase_dom"/>
</dbReference>
<dbReference type="SMART" id="SM00388">
    <property type="entry name" value="HisKA"/>
    <property type="match status" value="1"/>
</dbReference>
<keyword evidence="4" id="KW-0808">Transferase</keyword>
<dbReference type="SUPFAM" id="SSF55785">
    <property type="entry name" value="PYP-like sensor domain (PAS domain)"/>
    <property type="match status" value="1"/>
</dbReference>
<reference evidence="8 9" key="1">
    <citation type="submission" date="2017-10" db="EMBL/GenBank/DDBJ databases">
        <title>Whole genome sequencing of members of genus Pseudoxanthomonas.</title>
        <authorList>
            <person name="Kumar S."/>
            <person name="Bansal K."/>
            <person name="Kaur A."/>
            <person name="Patil P."/>
            <person name="Sharma S."/>
            <person name="Patil P.B."/>
        </authorList>
    </citation>
    <scope>NUCLEOTIDE SEQUENCE [LARGE SCALE GENOMIC DNA]</scope>
    <source>
        <strain evidence="8 9">DSM 17801</strain>
    </source>
</reference>
<dbReference type="CDD" id="cd00082">
    <property type="entry name" value="HisKA"/>
    <property type="match status" value="1"/>
</dbReference>
<evidence type="ECO:0000256" key="2">
    <source>
        <dbReference type="ARBA" id="ARBA00012438"/>
    </source>
</evidence>
<dbReference type="PROSITE" id="PS50109">
    <property type="entry name" value="HIS_KIN"/>
    <property type="match status" value="1"/>
</dbReference>
<comment type="catalytic activity">
    <reaction evidence="1">
        <text>ATP + protein L-histidine = ADP + protein N-phospho-L-histidine.</text>
        <dbReference type="EC" id="2.7.13.3"/>
    </reaction>
</comment>
<name>A0ABQ6Z540_9GAMM</name>
<dbReference type="EC" id="2.7.13.3" evidence="2"/>
<proteinExistence type="predicted"/>
<dbReference type="InterPro" id="IPR005467">
    <property type="entry name" value="His_kinase_dom"/>
</dbReference>
<evidence type="ECO:0000256" key="1">
    <source>
        <dbReference type="ARBA" id="ARBA00000085"/>
    </source>
</evidence>
<keyword evidence="9" id="KW-1185">Reference proteome</keyword>
<dbReference type="InterPro" id="IPR004358">
    <property type="entry name" value="Sig_transdc_His_kin-like_C"/>
</dbReference>
<evidence type="ECO:0000313" key="9">
    <source>
        <dbReference type="Proteomes" id="UP000788419"/>
    </source>
</evidence>
<accession>A0ABQ6Z540</accession>
<evidence type="ECO:0000259" key="7">
    <source>
        <dbReference type="PROSITE" id="PS50109"/>
    </source>
</evidence>
<keyword evidence="6" id="KW-0812">Transmembrane</keyword>
<dbReference type="InterPro" id="IPR035965">
    <property type="entry name" value="PAS-like_dom_sf"/>
</dbReference>
<dbReference type="PANTHER" id="PTHR42878:SF15">
    <property type="entry name" value="BACTERIOPHYTOCHROME"/>
    <property type="match status" value="1"/>
</dbReference>
<dbReference type="RefSeq" id="WP_162410953.1">
    <property type="nucleotide sequence ID" value="NZ_PDWN01000012.1"/>
</dbReference>
<keyword evidence="6" id="KW-1133">Transmembrane helix</keyword>
<evidence type="ECO:0000313" key="8">
    <source>
        <dbReference type="EMBL" id="KAF1693285.1"/>
    </source>
</evidence>
<dbReference type="PRINTS" id="PR00344">
    <property type="entry name" value="BCTRLSENSOR"/>
</dbReference>
<dbReference type="Proteomes" id="UP000788419">
    <property type="component" value="Unassembled WGS sequence"/>
</dbReference>
<keyword evidence="6" id="KW-0472">Membrane</keyword>
<organism evidence="8 9">
    <name type="scientific">Pseudoxanthomonas daejeonensis</name>
    <dbReference type="NCBI Taxonomy" id="266062"/>
    <lineage>
        <taxon>Bacteria</taxon>
        <taxon>Pseudomonadati</taxon>
        <taxon>Pseudomonadota</taxon>
        <taxon>Gammaproteobacteria</taxon>
        <taxon>Lysobacterales</taxon>
        <taxon>Lysobacteraceae</taxon>
        <taxon>Pseudoxanthomonas</taxon>
    </lineage>
</organism>
<comment type="caution">
    <text evidence="8">The sequence shown here is derived from an EMBL/GenBank/DDBJ whole genome shotgun (WGS) entry which is preliminary data.</text>
</comment>
<dbReference type="Gene3D" id="1.10.287.130">
    <property type="match status" value="1"/>
</dbReference>
<sequence>MRQDSLTITYVRWRLPLLVSALVLILLVPYLLIRQWTENSQEADRWVRHTQQVESSTHSLEAMIRELDSIGLALGSGSSNPRLRQRLEETLARIDPQLRQLTELSRDNPGQQILIGRLQTLIERRIDVARRLSMGVTPAERLDLIDELYGKYQVRDLFTNFMANERSLLVERSAYADRQRERVRWLGLAALMAQLTLMGVVIYLLYRMEQRRADSEGEVRQASARALAVVQTVREPIVLLDRELRVLMHNTAFAELYADEDGDEHYERLDEIGHGAWRDPVIRQRLSEVLARGRELWDFEHVQRTADGVSRTMLLNARRMQLPDRDDDVALMTVSDISAQKAAQHRIGELNRQLEGKIEQVTEVNRELEAFSYSVSHDLRAPLRHVAGFADKLSRHLGDGIDEKGTHYLEVIGSSARRMSTLIDDLLVYSRLGRNAMKLQAVDMQSLVHETRAMLDANRQADAAEGVAAHRIDWRIAPLPVLVADENMMRQVWLNLLGNAVKYSARREPAVIEVACEVQEDGGHHFSVRDNGVGFDMEYAGKLFGVFQRLHKASDYPGTGIGLASVRRVVTRLGGKVWAESVPDQGSTFHFVLPPQDNISTGETFK</sequence>
<gene>
    <name evidence="8" type="ORF">CSC65_12670</name>
</gene>